<keyword evidence="1" id="KW-1185">Reference proteome</keyword>
<reference evidence="2" key="1">
    <citation type="submission" date="2022-11" db="UniProtKB">
        <authorList>
            <consortium name="WormBaseParasite"/>
        </authorList>
    </citation>
    <scope>IDENTIFICATION</scope>
</reference>
<name>A0A914DJJ3_9BILA</name>
<evidence type="ECO:0000313" key="2">
    <source>
        <dbReference type="WBParaSite" id="ACRNAN_scaffold293.g27473.t1"/>
    </source>
</evidence>
<accession>A0A914DJJ3</accession>
<dbReference type="AlphaFoldDB" id="A0A914DJJ3"/>
<evidence type="ECO:0000313" key="1">
    <source>
        <dbReference type="Proteomes" id="UP000887540"/>
    </source>
</evidence>
<dbReference type="Proteomes" id="UP000887540">
    <property type="component" value="Unplaced"/>
</dbReference>
<proteinExistence type="predicted"/>
<dbReference type="WBParaSite" id="ACRNAN_scaffold293.g27473.t1">
    <property type="protein sequence ID" value="ACRNAN_scaffold293.g27473.t1"/>
    <property type="gene ID" value="ACRNAN_scaffold293.g27473"/>
</dbReference>
<protein>
    <submittedName>
        <fullName evidence="2">Uncharacterized protein</fullName>
    </submittedName>
</protein>
<organism evidence="1 2">
    <name type="scientific">Acrobeloides nanus</name>
    <dbReference type="NCBI Taxonomy" id="290746"/>
    <lineage>
        <taxon>Eukaryota</taxon>
        <taxon>Metazoa</taxon>
        <taxon>Ecdysozoa</taxon>
        <taxon>Nematoda</taxon>
        <taxon>Chromadorea</taxon>
        <taxon>Rhabditida</taxon>
        <taxon>Tylenchina</taxon>
        <taxon>Cephalobomorpha</taxon>
        <taxon>Cephaloboidea</taxon>
        <taxon>Cephalobidae</taxon>
        <taxon>Acrobeloides</taxon>
    </lineage>
</organism>
<sequence>MNQLLIEQNKRIELCNKAIDQLDNQIIPNLVQIHKDALDKEIFIDGLKIQQRRASKLMLNLNDVLAKQKTQLTAIQEILQRENNDNKIEL</sequence>